<evidence type="ECO:0000313" key="1">
    <source>
        <dbReference type="EMBL" id="CDJ61309.1"/>
    </source>
</evidence>
<keyword evidence="2" id="KW-1185">Reference proteome</keyword>
<sequence length="277" mass="30204">MELLEDAMDVATVSVKRLNSCKDAAVIADASLARRVFNKSGIASSYQEAWDQAVAVCDSSIRFLRTFAQNMQQRLPNLPSLKLEQMVLLPNRISAAGVAVLATDCCVWGQDAATKAATQLKLICLNLDKTGRLSPEEENILAMWDERHKVAQEALISMQEQLQVLKDTTDPLDFTYRATGAASALKGAAPLLRDLLNGLSEFLSSPAFLGAKQHRKKEARMEDVVSGVEQTIDLPTAMKPIVEAAVATEQEVLDVGGQVEMQLSGLKDLPWVPQLLL</sequence>
<reference evidence="1" key="1">
    <citation type="submission" date="2013-10" db="EMBL/GenBank/DDBJ databases">
        <title>Genomic analysis of the causative agents of coccidiosis in chickens.</title>
        <authorList>
            <person name="Reid A.J."/>
            <person name="Blake D."/>
            <person name="Billington K."/>
            <person name="Browne H."/>
            <person name="Dunn M."/>
            <person name="Hung S."/>
            <person name="Kawahara F."/>
            <person name="Miranda-Saavedra D."/>
            <person name="Mourier T."/>
            <person name="Nagra H."/>
            <person name="Otto T.D."/>
            <person name="Rawlings N."/>
            <person name="Sanchez A."/>
            <person name="Sanders M."/>
            <person name="Subramaniam C."/>
            <person name="Tay Y."/>
            <person name="Dear P."/>
            <person name="Doerig C."/>
            <person name="Gruber A."/>
            <person name="Parkinson J."/>
            <person name="Shirley M."/>
            <person name="Wan K.L."/>
            <person name="Berriman M."/>
            <person name="Tomley F."/>
            <person name="Pain A."/>
        </authorList>
    </citation>
    <scope>NUCLEOTIDE SEQUENCE [LARGE SCALE GENOMIC DNA]</scope>
    <source>
        <strain evidence="1">Weybridge</strain>
    </source>
</reference>
<organism evidence="1 2">
    <name type="scientific">Eimeria maxima</name>
    <name type="common">Coccidian parasite</name>
    <dbReference type="NCBI Taxonomy" id="5804"/>
    <lineage>
        <taxon>Eukaryota</taxon>
        <taxon>Sar</taxon>
        <taxon>Alveolata</taxon>
        <taxon>Apicomplexa</taxon>
        <taxon>Conoidasida</taxon>
        <taxon>Coccidia</taxon>
        <taxon>Eucoccidiorida</taxon>
        <taxon>Eimeriorina</taxon>
        <taxon>Eimeriidae</taxon>
        <taxon>Eimeria</taxon>
    </lineage>
</organism>
<accession>U6MFS1</accession>
<proteinExistence type="predicted"/>
<dbReference type="RefSeq" id="XP_013337959.1">
    <property type="nucleotide sequence ID" value="XM_013482505.1"/>
</dbReference>
<dbReference type="VEuPathDB" id="ToxoDB:EMWEY_00039790"/>
<dbReference type="EMBL" id="HG722052">
    <property type="protein sequence ID" value="CDJ61309.1"/>
    <property type="molecule type" value="Genomic_DNA"/>
</dbReference>
<gene>
    <name evidence="1" type="ORF">EMWEY_00039790</name>
</gene>
<feature type="non-terminal residue" evidence="1">
    <location>
        <position position="277"/>
    </location>
</feature>
<dbReference type="AlphaFoldDB" id="U6MFS1"/>
<evidence type="ECO:0000313" key="2">
    <source>
        <dbReference type="Proteomes" id="UP000030763"/>
    </source>
</evidence>
<dbReference type="Proteomes" id="UP000030763">
    <property type="component" value="Unassembled WGS sequence"/>
</dbReference>
<reference evidence="1" key="2">
    <citation type="submission" date="2013-10" db="EMBL/GenBank/DDBJ databases">
        <authorList>
            <person name="Aslett M."/>
        </authorList>
    </citation>
    <scope>NUCLEOTIDE SEQUENCE [LARGE SCALE GENOMIC DNA]</scope>
    <source>
        <strain evidence="1">Weybridge</strain>
    </source>
</reference>
<name>U6MFS1_EIMMA</name>
<dbReference type="GeneID" id="25337965"/>
<protein>
    <submittedName>
        <fullName evidence="1">Uncharacterized protein</fullName>
    </submittedName>
</protein>